<evidence type="ECO:0000256" key="9">
    <source>
        <dbReference type="SAM" id="MobiDB-lite"/>
    </source>
</evidence>
<feature type="domain" description="K+ potassium transporter C-terminal" evidence="12">
    <location>
        <begin position="609"/>
        <end position="764"/>
    </location>
</feature>
<feature type="transmembrane region" description="Helical" evidence="10">
    <location>
        <begin position="511"/>
        <end position="532"/>
    </location>
</feature>
<evidence type="ECO:0000313" key="14">
    <source>
        <dbReference type="Proteomes" id="UP001342314"/>
    </source>
</evidence>
<keyword evidence="6 10" id="KW-1133">Transmembrane helix</keyword>
<evidence type="ECO:0000256" key="3">
    <source>
        <dbReference type="ARBA" id="ARBA00022538"/>
    </source>
</evidence>
<keyword evidence="14" id="KW-1185">Reference proteome</keyword>
<feature type="region of interest" description="Disordered" evidence="9">
    <location>
        <begin position="1"/>
        <end position="20"/>
    </location>
</feature>
<feature type="transmembrane region" description="Helical" evidence="10">
    <location>
        <begin position="254"/>
        <end position="272"/>
    </location>
</feature>
<proteinExistence type="predicted"/>
<protein>
    <recommendedName>
        <fullName evidence="15">Potassium transporter</fullName>
    </recommendedName>
</protein>
<feature type="domain" description="K+ potassium transporter integral membrane" evidence="11">
    <location>
        <begin position="62"/>
        <end position="551"/>
    </location>
</feature>
<dbReference type="InterPro" id="IPR053952">
    <property type="entry name" value="K_trans_C"/>
</dbReference>
<evidence type="ECO:0000256" key="7">
    <source>
        <dbReference type="ARBA" id="ARBA00023065"/>
    </source>
</evidence>
<feature type="transmembrane region" description="Helical" evidence="10">
    <location>
        <begin position="426"/>
        <end position="448"/>
    </location>
</feature>
<comment type="subcellular location">
    <subcellularLocation>
        <location evidence="1">Membrane</location>
        <topology evidence="1">Multi-pass membrane protein</topology>
    </subcellularLocation>
</comment>
<feature type="transmembrane region" description="Helical" evidence="10">
    <location>
        <begin position="183"/>
        <end position="200"/>
    </location>
</feature>
<reference evidence="13 14" key="1">
    <citation type="submission" date="2021-12" db="EMBL/GenBank/DDBJ databases">
        <title>High titer production of polyol ester of fatty acids by Rhodotorula paludigena BS15 towards product separation-free biomass refinery.</title>
        <authorList>
            <person name="Mano J."/>
            <person name="Ono H."/>
            <person name="Tanaka T."/>
            <person name="Naito K."/>
            <person name="Sushida H."/>
            <person name="Ike M."/>
            <person name="Tokuyasu K."/>
            <person name="Kitaoka M."/>
        </authorList>
    </citation>
    <scope>NUCLEOTIDE SEQUENCE [LARGE SCALE GENOMIC DNA]</scope>
    <source>
        <strain evidence="13 14">BS15</strain>
    </source>
</reference>
<feature type="transmembrane region" description="Helical" evidence="10">
    <location>
        <begin position="454"/>
        <end position="476"/>
    </location>
</feature>
<keyword evidence="3" id="KW-0633">Potassium transport</keyword>
<evidence type="ECO:0000256" key="5">
    <source>
        <dbReference type="ARBA" id="ARBA00022958"/>
    </source>
</evidence>
<gene>
    <name evidence="13" type="ORF">Rhopal_005787-T1</name>
</gene>
<feature type="transmembrane region" description="Helical" evidence="10">
    <location>
        <begin position="101"/>
        <end position="121"/>
    </location>
</feature>
<name>A0AAV5GU49_9BASI</name>
<dbReference type="Proteomes" id="UP001342314">
    <property type="component" value="Unassembled WGS sequence"/>
</dbReference>
<evidence type="ECO:0008006" key="15">
    <source>
        <dbReference type="Google" id="ProtNLM"/>
    </source>
</evidence>
<keyword evidence="4 10" id="KW-0812">Transmembrane</keyword>
<keyword evidence="5" id="KW-0630">Potassium</keyword>
<sequence>MSSRARHSATGNNDFQAMPGLSPQDVLEGEIVPQTLAARPPPSPPTASVAPAISMRQTLKLAFLSVGVIYGDIGTSTLYTVNGLFPAAGPVPSREDVIGGISWSVAQFDTILWAILLVPIVKYCFIALEFGTTQGEGGPFAIYTSIFPPRESKQDGWRTLTTYSLATAPPSSHAATSFLHRRIVKTVLFVLTLFGVALTVSDGMLTPAVSVTSAVTGISYAAPSVSGSVVGISCAILAVLFLVQPFGTKRLGTFFSPVVGVWLLTNAVSGVINLTQHPSIFRAFDPSRAVMLFVRTRNFDLLAGVILCITGVEALFANLGQFSKGSIRLAFVCFAAPCLMLQYLGQGARLIVDGEAILPNVFYNSIPGGTGGGFWWFTWVFAVLSAVIASQAMITATFSLVEQLTQLHVMPPVRVVHTDSTSRGRIYVPMINFLLFVGTIGLTCGFGTDVGLTNAYGFAVSGVMLITTLMIALAMIQLKGFPVLVALAYFLLAAFIDCLFFGASLKKVPHGAWFPLGLAVVILAALTSWAWARGLEEKFDRLHRYRLSELMRPKLEDEDDQDTRDEKRSEQDIAEVNALGLAPAGGFVRRKPALQGAGGADLNRLPVFALFHNHSSSSSEGAPHAFSAFLRSYPALPSVIVFLTVRVVGVPHVAFEDRFLVERLRQFDGVYVATVSFGYRDAQDLSDIAPPLRDRIVALEARSYPHDEAFRDKIAKVDEAVKGAVTHILPHFHVSADDSPTRSKVVRLVRKFLLEEVYRRVAVNFDPYEQFKFANEEDVLRMGVAAVL</sequence>
<keyword evidence="7" id="KW-0406">Ion transport</keyword>
<feature type="transmembrane region" description="Helical" evidence="10">
    <location>
        <begin position="61"/>
        <end position="81"/>
    </location>
</feature>
<dbReference type="PANTHER" id="PTHR30540:SF83">
    <property type="entry name" value="K+ POTASSIUM TRANSPORTER"/>
    <property type="match status" value="1"/>
</dbReference>
<evidence type="ECO:0000256" key="2">
    <source>
        <dbReference type="ARBA" id="ARBA00022448"/>
    </source>
</evidence>
<dbReference type="GO" id="GO:0016020">
    <property type="term" value="C:membrane"/>
    <property type="evidence" value="ECO:0007669"/>
    <property type="project" value="UniProtKB-SubCell"/>
</dbReference>
<evidence type="ECO:0000256" key="8">
    <source>
        <dbReference type="ARBA" id="ARBA00023136"/>
    </source>
</evidence>
<feature type="transmembrane region" description="Helical" evidence="10">
    <location>
        <begin position="483"/>
        <end position="505"/>
    </location>
</feature>
<dbReference type="InterPro" id="IPR053951">
    <property type="entry name" value="K_trans_N"/>
</dbReference>
<feature type="transmembrane region" description="Helical" evidence="10">
    <location>
        <begin position="374"/>
        <end position="401"/>
    </location>
</feature>
<dbReference type="GO" id="GO:0015079">
    <property type="term" value="F:potassium ion transmembrane transporter activity"/>
    <property type="evidence" value="ECO:0007669"/>
    <property type="project" value="InterPro"/>
</dbReference>
<evidence type="ECO:0000313" key="13">
    <source>
        <dbReference type="EMBL" id="GJN92749.1"/>
    </source>
</evidence>
<dbReference type="InterPro" id="IPR003855">
    <property type="entry name" value="K+_transporter"/>
</dbReference>
<evidence type="ECO:0000256" key="10">
    <source>
        <dbReference type="SAM" id="Phobius"/>
    </source>
</evidence>
<comment type="caution">
    <text evidence="13">The sequence shown here is derived from an EMBL/GenBank/DDBJ whole genome shotgun (WGS) entry which is preliminary data.</text>
</comment>
<evidence type="ECO:0000256" key="6">
    <source>
        <dbReference type="ARBA" id="ARBA00022989"/>
    </source>
</evidence>
<feature type="transmembrane region" description="Helical" evidence="10">
    <location>
        <begin position="301"/>
        <end position="320"/>
    </location>
</feature>
<dbReference type="AlphaFoldDB" id="A0AAV5GU49"/>
<organism evidence="13 14">
    <name type="scientific">Rhodotorula paludigena</name>
    <dbReference type="NCBI Taxonomy" id="86838"/>
    <lineage>
        <taxon>Eukaryota</taxon>
        <taxon>Fungi</taxon>
        <taxon>Dikarya</taxon>
        <taxon>Basidiomycota</taxon>
        <taxon>Pucciniomycotina</taxon>
        <taxon>Microbotryomycetes</taxon>
        <taxon>Sporidiobolales</taxon>
        <taxon>Sporidiobolaceae</taxon>
        <taxon>Rhodotorula</taxon>
    </lineage>
</organism>
<evidence type="ECO:0000259" key="11">
    <source>
        <dbReference type="Pfam" id="PF02705"/>
    </source>
</evidence>
<dbReference type="PANTHER" id="PTHR30540">
    <property type="entry name" value="OSMOTIC STRESS POTASSIUM TRANSPORTER"/>
    <property type="match status" value="1"/>
</dbReference>
<evidence type="ECO:0000256" key="4">
    <source>
        <dbReference type="ARBA" id="ARBA00022692"/>
    </source>
</evidence>
<dbReference type="Pfam" id="PF22776">
    <property type="entry name" value="K_trans_C"/>
    <property type="match status" value="1"/>
</dbReference>
<evidence type="ECO:0000259" key="12">
    <source>
        <dbReference type="Pfam" id="PF22776"/>
    </source>
</evidence>
<keyword evidence="2" id="KW-0813">Transport</keyword>
<feature type="transmembrane region" description="Helical" evidence="10">
    <location>
        <begin position="220"/>
        <end position="242"/>
    </location>
</feature>
<dbReference type="EMBL" id="BQKY01000012">
    <property type="protein sequence ID" value="GJN92749.1"/>
    <property type="molecule type" value="Genomic_DNA"/>
</dbReference>
<evidence type="ECO:0000256" key="1">
    <source>
        <dbReference type="ARBA" id="ARBA00004141"/>
    </source>
</evidence>
<accession>A0AAV5GU49</accession>
<dbReference type="Pfam" id="PF02705">
    <property type="entry name" value="K_trans"/>
    <property type="match status" value="1"/>
</dbReference>
<keyword evidence="8 10" id="KW-0472">Membrane</keyword>